<dbReference type="Proteomes" id="UP000636579">
    <property type="component" value="Unassembled WGS sequence"/>
</dbReference>
<evidence type="ECO:0000313" key="2">
    <source>
        <dbReference type="Proteomes" id="UP000636579"/>
    </source>
</evidence>
<sequence length="58" mass="5918">MRKSLLAAWAAFVLSGVITLTLGAGGILLVMTGMIALSLTAMVVTQRGSTSGTGIRPR</sequence>
<keyword evidence="2" id="KW-1185">Reference proteome</keyword>
<gene>
    <name evidence="1" type="ORF">H4W26_000877</name>
</gene>
<evidence type="ECO:0000313" key="1">
    <source>
        <dbReference type="EMBL" id="MBE1514122.1"/>
    </source>
</evidence>
<organism evidence="1 2">
    <name type="scientific">Nesterenkonia halotolerans</name>
    <dbReference type="NCBI Taxonomy" id="225325"/>
    <lineage>
        <taxon>Bacteria</taxon>
        <taxon>Bacillati</taxon>
        <taxon>Actinomycetota</taxon>
        <taxon>Actinomycetes</taxon>
        <taxon>Micrococcales</taxon>
        <taxon>Micrococcaceae</taxon>
        <taxon>Nesterenkonia</taxon>
    </lineage>
</organism>
<dbReference type="RefSeq" id="WP_192590915.1">
    <property type="nucleotide sequence ID" value="NZ_JADBEE010000001.1"/>
</dbReference>
<name>A0ABR9J5I0_9MICC</name>
<dbReference type="EMBL" id="JADBEE010000001">
    <property type="protein sequence ID" value="MBE1514122.1"/>
    <property type="molecule type" value="Genomic_DNA"/>
</dbReference>
<proteinExistence type="predicted"/>
<comment type="caution">
    <text evidence="1">The sequence shown here is derived from an EMBL/GenBank/DDBJ whole genome shotgun (WGS) entry which is preliminary data.</text>
</comment>
<accession>A0ABR9J5I0</accession>
<protein>
    <submittedName>
        <fullName evidence="1">Na+/phosphate symporter</fullName>
    </submittedName>
</protein>
<reference evidence="1 2" key="1">
    <citation type="submission" date="2020-10" db="EMBL/GenBank/DDBJ databases">
        <title>Sequencing the genomes of 1000 actinobacteria strains.</title>
        <authorList>
            <person name="Klenk H.-P."/>
        </authorList>
    </citation>
    <scope>NUCLEOTIDE SEQUENCE [LARGE SCALE GENOMIC DNA]</scope>
    <source>
        <strain evidence="1 2">DSM 15474</strain>
    </source>
</reference>